<gene>
    <name evidence="3" type="ORF">EOS_05635</name>
</gene>
<proteinExistence type="inferred from homology"/>
<dbReference type="Proteomes" id="UP000035963">
    <property type="component" value="Unassembled WGS sequence"/>
</dbReference>
<dbReference type="AlphaFoldDB" id="A0A0J1D361"/>
<organism evidence="3 4">
    <name type="scientific">Caballeronia mineralivorans PML1(12)</name>
    <dbReference type="NCBI Taxonomy" id="908627"/>
    <lineage>
        <taxon>Bacteria</taxon>
        <taxon>Pseudomonadati</taxon>
        <taxon>Pseudomonadota</taxon>
        <taxon>Betaproteobacteria</taxon>
        <taxon>Burkholderiales</taxon>
        <taxon>Burkholderiaceae</taxon>
        <taxon>Caballeronia</taxon>
    </lineage>
</organism>
<feature type="domain" description="Capsule synthesis protein CapA" evidence="2">
    <location>
        <begin position="7"/>
        <end position="322"/>
    </location>
</feature>
<dbReference type="SMART" id="SM00854">
    <property type="entry name" value="PGA_cap"/>
    <property type="match status" value="1"/>
</dbReference>
<sequence>MASNVWDIVLAGECMASRPFSQCEDAEFLKVINLMRDSDLTMAHLEMNFGDPEEIQYPSRNDWVASFMIADSNVADDFQWAGVDMMSLAHNHSFDWGSDGIFSTIKHCNRVGITHAGTGRDLEEARKPAYHETRKGRAALISVATGNKNNEWAGMPKATMKGRPGMNPLRVQLNHQVDSAAAEQLRRTVEKLHIGYHRFDAVDGEIRLQFPELASNRSVPVFTEGPDFRITSKCHDKDLEANLRSVREAASMADMVLVSHHTATAEGARGDRPPAYAVEFAKACIDAGADMYIGHGWHRTLGIEIYKGKPIFYGLGNFFAQSEFNDRVPADSYESWGHDPDRMPEHNPAAEPLHPGLVDTLWWGTVLFRVKMEGHKVTQIQLYPVNLGRNPAVKGEITRSVGSGSHAKTDGRPYMADPEAGAVILNRMKTLSEVLGTRLSIEGNVGIINL</sequence>
<dbReference type="PANTHER" id="PTHR33393">
    <property type="entry name" value="POLYGLUTAMINE SYNTHESIS ACCESSORY PROTEIN RV0574C-RELATED"/>
    <property type="match status" value="1"/>
</dbReference>
<comment type="similarity">
    <text evidence="1">Belongs to the CapA family.</text>
</comment>
<dbReference type="EMBL" id="AEJF01000051">
    <property type="protein sequence ID" value="KLU27172.1"/>
    <property type="molecule type" value="Genomic_DNA"/>
</dbReference>
<dbReference type="InterPro" id="IPR029052">
    <property type="entry name" value="Metallo-depent_PP-like"/>
</dbReference>
<accession>A0A0J1D361</accession>
<dbReference type="OrthoDB" id="5405713at2"/>
<reference evidence="3 4" key="1">
    <citation type="journal article" date="2015" name="Genome Announc.">
        <title>Draft Genome Sequence of Burkholderia sp. Strain PML1(12), an Ectomycorrhizosphere-Inhabiting Bacterium with Effective Mineral-Weathering Ability.</title>
        <authorList>
            <person name="Uroz S."/>
            <person name="Oger P."/>
        </authorList>
    </citation>
    <scope>NUCLEOTIDE SEQUENCE [LARGE SCALE GENOMIC DNA]</scope>
    <source>
        <strain evidence="4">PML1(12)</strain>
    </source>
</reference>
<evidence type="ECO:0000313" key="4">
    <source>
        <dbReference type="Proteomes" id="UP000035963"/>
    </source>
</evidence>
<evidence type="ECO:0000259" key="2">
    <source>
        <dbReference type="SMART" id="SM00854"/>
    </source>
</evidence>
<evidence type="ECO:0000256" key="1">
    <source>
        <dbReference type="ARBA" id="ARBA00005662"/>
    </source>
</evidence>
<dbReference type="SUPFAM" id="SSF56300">
    <property type="entry name" value="Metallo-dependent phosphatases"/>
    <property type="match status" value="1"/>
</dbReference>
<name>A0A0J1D361_9BURK</name>
<dbReference type="RefSeq" id="WP_047845624.1">
    <property type="nucleotide sequence ID" value="NZ_AEJF01000051.1"/>
</dbReference>
<comment type="caution">
    <text evidence="3">The sequence shown here is derived from an EMBL/GenBank/DDBJ whole genome shotgun (WGS) entry which is preliminary data.</text>
</comment>
<evidence type="ECO:0000313" key="3">
    <source>
        <dbReference type="EMBL" id="KLU27172.1"/>
    </source>
</evidence>
<dbReference type="PATRIC" id="fig|908627.4.peg.1242"/>
<dbReference type="InterPro" id="IPR019079">
    <property type="entry name" value="Capsule_synth_CapA"/>
</dbReference>
<dbReference type="InterPro" id="IPR052169">
    <property type="entry name" value="CW_Biosynth-Accessory"/>
</dbReference>
<dbReference type="Pfam" id="PF09587">
    <property type="entry name" value="PGA_cap"/>
    <property type="match status" value="1"/>
</dbReference>
<keyword evidence="4" id="KW-1185">Reference proteome</keyword>
<dbReference type="PANTHER" id="PTHR33393:SF11">
    <property type="entry name" value="POLYGLUTAMINE SYNTHESIS ACCESSORY PROTEIN RV0574C-RELATED"/>
    <property type="match status" value="1"/>
</dbReference>
<protein>
    <recommendedName>
        <fullName evidence="2">Capsule synthesis protein CapA domain-containing protein</fullName>
    </recommendedName>
</protein>